<evidence type="ECO:0000259" key="1">
    <source>
        <dbReference type="Pfam" id="PF00005"/>
    </source>
</evidence>
<dbReference type="PANTHER" id="PTHR43394">
    <property type="entry name" value="ATP-DEPENDENT PERMEASE MDL1, MITOCHONDRIAL"/>
    <property type="match status" value="1"/>
</dbReference>
<dbReference type="Proteomes" id="UP001216440">
    <property type="component" value="Chromosome"/>
</dbReference>
<dbReference type="InterPro" id="IPR003439">
    <property type="entry name" value="ABC_transporter-like_ATP-bd"/>
</dbReference>
<evidence type="ECO:0000313" key="2">
    <source>
        <dbReference type="EMBL" id="WGD39189.1"/>
    </source>
</evidence>
<dbReference type="InterPro" id="IPR027417">
    <property type="entry name" value="P-loop_NTPase"/>
</dbReference>
<keyword evidence="2" id="KW-0067">ATP-binding</keyword>
<dbReference type="InterPro" id="IPR039421">
    <property type="entry name" value="Type_1_exporter"/>
</dbReference>
<reference evidence="2 3" key="1">
    <citation type="submission" date="2023-03" db="EMBL/GenBank/DDBJ databases">
        <authorList>
            <person name="Mo P."/>
        </authorList>
    </citation>
    <scope>NUCLEOTIDE SEQUENCE [LARGE SCALE GENOMIC DNA]</scope>
    <source>
        <strain evidence="2 3">HUAS 5</strain>
    </source>
</reference>
<dbReference type="Gene3D" id="3.40.50.300">
    <property type="entry name" value="P-loop containing nucleotide triphosphate hydrolases"/>
    <property type="match status" value="1"/>
</dbReference>
<organism evidence="2 3">
    <name type="scientific">Streptomyces cathayae</name>
    <dbReference type="NCBI Taxonomy" id="3031124"/>
    <lineage>
        <taxon>Bacteria</taxon>
        <taxon>Bacillati</taxon>
        <taxon>Actinomycetota</taxon>
        <taxon>Actinomycetes</taxon>
        <taxon>Kitasatosporales</taxon>
        <taxon>Streptomycetaceae</taxon>
        <taxon>Streptomyces</taxon>
    </lineage>
</organism>
<evidence type="ECO:0000313" key="3">
    <source>
        <dbReference type="Proteomes" id="UP001216440"/>
    </source>
</evidence>
<dbReference type="GO" id="GO:0005524">
    <property type="term" value="F:ATP binding"/>
    <property type="evidence" value="ECO:0007669"/>
    <property type="project" value="UniProtKB-KW"/>
</dbReference>
<feature type="domain" description="ABC transporter" evidence="1">
    <location>
        <begin position="7"/>
        <end position="101"/>
    </location>
</feature>
<protein>
    <submittedName>
        <fullName evidence="2">ATP-binding cassette domain-containing protein</fullName>
    </submittedName>
</protein>
<gene>
    <name evidence="2" type="ORF">PYS65_02880</name>
</gene>
<proteinExistence type="predicted"/>
<dbReference type="PANTHER" id="PTHR43394:SF1">
    <property type="entry name" value="ATP-BINDING CASSETTE SUB-FAMILY B MEMBER 10, MITOCHONDRIAL"/>
    <property type="match status" value="1"/>
</dbReference>
<dbReference type="Pfam" id="PF00005">
    <property type="entry name" value="ABC_tran"/>
    <property type="match status" value="1"/>
</dbReference>
<dbReference type="SUPFAM" id="SSF52540">
    <property type="entry name" value="P-loop containing nucleoside triphosphate hydrolases"/>
    <property type="match status" value="1"/>
</dbReference>
<sequence>MRSSPTNLTAHVSLVFRDVYLFDGTIEENVRIAAPDAAPGGLSTAADLPGLDRAIAELPDGWDTKVREGGARLSGGQRRLVSIARAPLKDAPILVLDEATAALGQENEVLFAEAVRTLADHKTLLVIAHRLSTVVRADQILVPEDGEITARGTHDDLVTVAGTYASFWRRWARAHRWRLEAARS</sequence>
<keyword evidence="2" id="KW-0547">Nucleotide-binding</keyword>
<keyword evidence="3" id="KW-1185">Reference proteome</keyword>
<accession>A0ABY8JUT4</accession>
<name>A0ABY8JUT4_9ACTN</name>
<dbReference type="RefSeq" id="WP_279332146.1">
    <property type="nucleotide sequence ID" value="NZ_CP121682.1"/>
</dbReference>
<dbReference type="EMBL" id="CP121682">
    <property type="protein sequence ID" value="WGD39189.1"/>
    <property type="molecule type" value="Genomic_DNA"/>
</dbReference>